<evidence type="ECO:0000313" key="1">
    <source>
        <dbReference type="EMBL" id="VYT87393.1"/>
    </source>
</evidence>
<reference evidence="1" key="1">
    <citation type="submission" date="2019-11" db="EMBL/GenBank/DDBJ databases">
        <authorList>
            <person name="Feng L."/>
        </authorList>
    </citation>
    <scope>NUCLEOTIDE SEQUENCE</scope>
    <source>
        <strain evidence="1">ChathewayiLFYP18</strain>
    </source>
</reference>
<dbReference type="EMBL" id="CACRUH010000015">
    <property type="protein sequence ID" value="VYT87393.1"/>
    <property type="molecule type" value="Genomic_DNA"/>
</dbReference>
<proteinExistence type="predicted"/>
<gene>
    <name evidence="1" type="ORF">CHLFYP18_05789</name>
</gene>
<dbReference type="AlphaFoldDB" id="A0A6N3A9G1"/>
<name>A0A6N3A9G1_9FIRM</name>
<protein>
    <submittedName>
        <fullName evidence="1">Uncharacterized protein</fullName>
    </submittedName>
</protein>
<organism evidence="1">
    <name type="scientific">Hungatella hathewayi</name>
    <dbReference type="NCBI Taxonomy" id="154046"/>
    <lineage>
        <taxon>Bacteria</taxon>
        <taxon>Bacillati</taxon>
        <taxon>Bacillota</taxon>
        <taxon>Clostridia</taxon>
        <taxon>Lachnospirales</taxon>
        <taxon>Lachnospiraceae</taxon>
        <taxon>Hungatella</taxon>
    </lineage>
</organism>
<sequence>MLFLQQELNKIAELSRHIGPVTYVGPVGYAVISEDIRLRLEFLRSEQSTYSGIAMTMINRKEGPIDKNSLSFQEILGIKAVRNPNFKEGVIPHIWNCNNRIDWYVYHPIISDYQKMADAVDRYISMFQEQELSQEPQLNF</sequence>
<dbReference type="RefSeq" id="WP_156832440.1">
    <property type="nucleotide sequence ID" value="NZ_CACRUH010000015.1"/>
</dbReference>
<accession>A0A6N3A9G1</accession>